<keyword evidence="4 5" id="KW-0560">Oxidoreductase</keyword>
<evidence type="ECO:0000256" key="1">
    <source>
        <dbReference type="ARBA" id="ARBA00008366"/>
    </source>
</evidence>
<dbReference type="PANTHER" id="PTHR43425">
    <property type="entry name" value="OXYGEN-INSENSITIVE NADPH NITROREDUCTASE"/>
    <property type="match status" value="1"/>
</dbReference>
<dbReference type="CDD" id="cd02146">
    <property type="entry name" value="NfsA-like"/>
    <property type="match status" value="1"/>
</dbReference>
<keyword evidence="3 5" id="KW-0288">FMN</keyword>
<comment type="similarity">
    <text evidence="1 5">Belongs to the flavin oxidoreductase frp family.</text>
</comment>
<evidence type="ECO:0000256" key="2">
    <source>
        <dbReference type="ARBA" id="ARBA00022630"/>
    </source>
</evidence>
<dbReference type="SUPFAM" id="SSF55469">
    <property type="entry name" value="FMN-dependent nitroreductase-like"/>
    <property type="match status" value="1"/>
</dbReference>
<feature type="domain" description="Nitroreductase" evidence="6">
    <location>
        <begin position="106"/>
        <end position="159"/>
    </location>
</feature>
<organism evidence="7 8">
    <name type="scientific">Paenibacillus terreus</name>
    <dbReference type="NCBI Taxonomy" id="1387834"/>
    <lineage>
        <taxon>Bacteria</taxon>
        <taxon>Bacillati</taxon>
        <taxon>Bacillota</taxon>
        <taxon>Bacilli</taxon>
        <taxon>Bacillales</taxon>
        <taxon>Paenibacillaceae</taxon>
        <taxon>Paenibacillus</taxon>
    </lineage>
</organism>
<reference evidence="7 8" key="1">
    <citation type="submission" date="2024-09" db="EMBL/GenBank/DDBJ databases">
        <authorList>
            <person name="Ruan L."/>
        </authorList>
    </citation>
    <scope>NUCLEOTIDE SEQUENCE [LARGE SCALE GENOMIC DNA]</scope>
    <source>
        <strain evidence="7 8">D33</strain>
    </source>
</reference>
<keyword evidence="2 5" id="KW-0285">Flavoprotein</keyword>
<evidence type="ECO:0000256" key="5">
    <source>
        <dbReference type="PIRNR" id="PIRNR005426"/>
    </source>
</evidence>
<dbReference type="NCBIfam" id="NF008033">
    <property type="entry name" value="PRK10765.1"/>
    <property type="match status" value="1"/>
</dbReference>
<dbReference type="PANTHER" id="PTHR43425:SF2">
    <property type="entry name" value="OXYGEN-INSENSITIVE NADPH NITROREDUCTASE"/>
    <property type="match status" value="1"/>
</dbReference>
<dbReference type="EMBL" id="JBHILM010000003">
    <property type="protein sequence ID" value="MFB5680184.1"/>
    <property type="molecule type" value="Genomic_DNA"/>
</dbReference>
<keyword evidence="8" id="KW-1185">Reference proteome</keyword>
<dbReference type="InterPro" id="IPR029479">
    <property type="entry name" value="Nitroreductase"/>
</dbReference>
<evidence type="ECO:0000256" key="3">
    <source>
        <dbReference type="ARBA" id="ARBA00022643"/>
    </source>
</evidence>
<dbReference type="PIRSF" id="PIRSF005426">
    <property type="entry name" value="Frp"/>
    <property type="match status" value="1"/>
</dbReference>
<evidence type="ECO:0000313" key="7">
    <source>
        <dbReference type="EMBL" id="MFB5680184.1"/>
    </source>
</evidence>
<dbReference type="Gene3D" id="3.40.109.10">
    <property type="entry name" value="NADH Oxidase"/>
    <property type="match status" value="1"/>
</dbReference>
<name>A0ABV5B5H2_9BACL</name>
<dbReference type="Pfam" id="PF00881">
    <property type="entry name" value="Nitroreductase"/>
    <property type="match status" value="2"/>
</dbReference>
<evidence type="ECO:0000259" key="6">
    <source>
        <dbReference type="Pfam" id="PF00881"/>
    </source>
</evidence>
<proteinExistence type="inferred from homology"/>
<evidence type="ECO:0000256" key="4">
    <source>
        <dbReference type="ARBA" id="ARBA00023002"/>
    </source>
</evidence>
<keyword evidence="5" id="KW-0521">NADP</keyword>
<accession>A0ABV5B5H2</accession>
<sequence length="248" mass="28340">MNNTLKLLHHHTSVRSYTNQPLTEEQREAIFKAANQTSSFSLLQAVSIIRITDPDLRRKVMQLSMNQPYIEEAAEFWIFCSDFHRNHQIAPEVDLEYIEFLLIGSFDAGLMAQNALTAAESMGLGGVFIGAVRSNINELSDILNLPKYVIPLAGLCIGYPSGNKPELKPRLPESMVLHENQYQTQTLDKLKLAAYDKTMLQYYENRPVSAPFTVKKVKGWSDHIRDHLQRSIQPQMMDYLHKQGYAKK</sequence>
<dbReference type="RefSeq" id="WP_375523998.1">
    <property type="nucleotide sequence ID" value="NZ_JBHILM010000003.1"/>
</dbReference>
<dbReference type="InterPro" id="IPR000415">
    <property type="entry name" value="Nitroreductase-like"/>
</dbReference>
<protein>
    <submittedName>
        <fullName evidence="7">Oxygen-insensitive NADPH nitroreductase</fullName>
    </submittedName>
</protein>
<evidence type="ECO:0000313" key="8">
    <source>
        <dbReference type="Proteomes" id="UP001580407"/>
    </source>
</evidence>
<comment type="caution">
    <text evidence="7">The sequence shown here is derived from an EMBL/GenBank/DDBJ whole genome shotgun (WGS) entry which is preliminary data.</text>
</comment>
<dbReference type="Proteomes" id="UP001580407">
    <property type="component" value="Unassembled WGS sequence"/>
</dbReference>
<dbReference type="InterPro" id="IPR016446">
    <property type="entry name" value="Flavin_OxRdtase_Frp"/>
</dbReference>
<gene>
    <name evidence="7" type="primary">nfsA</name>
    <name evidence="7" type="ORF">ACE3NQ_04515</name>
</gene>
<feature type="domain" description="Nitroreductase" evidence="6">
    <location>
        <begin position="11"/>
        <end position="78"/>
    </location>
</feature>